<dbReference type="GO" id="GO:0016020">
    <property type="term" value="C:membrane"/>
    <property type="evidence" value="ECO:0007669"/>
    <property type="project" value="UniProtKB-SubCell"/>
</dbReference>
<dbReference type="GO" id="GO:0016757">
    <property type="term" value="F:glycosyltransferase activity"/>
    <property type="evidence" value="ECO:0007669"/>
    <property type="project" value="UniProtKB-KW"/>
</dbReference>
<sequence>MNSSDPHTSPTSHEESRFSEVAHLGASMLEEASSRSQRLFHRFRPAPSAHERERDPSDWRWLRRPALLGFIALIAIAVGGSFSNSPFKLNMAGTWPFGVPTSNTALTDHENETVLMLGLLLVYGGLVLLLRVWIQLGKALKNRPGAPISHLSWMLALWVIPMMVVAPLFSRDVFSYAAQGEMVSHHINPYIYGPFTLGSGPFVNPVDPLWGNTPSPYGPLFSIVDGFLSTVSFHQATVTVMALRLLELAAVILLAYCIPKLARTFHRDPGEAFVLAVLNPIVVLTLISGAHNDALMVALLVAGLTAARLKHPVWGVVLCALAAAVKAPAALGILYIGWEWLGAGVPVRQRLRPIAISGLISAAVLSALTMISGLGFGWIGNLLTPGTVKSWAAPATGIGMALTGFAHVIGIDVGQSGVLAVTRMIGLILAVVAGIWLLKESDRIGELNAIGLTLLLFVVLGPVVQPWYLTWGLILLAPVAEGRIRTVLITLSVISPFVGLPGGRTLVLQIVHADPIELAIALVALLLFVVAPLGRWTSIGNLEDQELINAS</sequence>
<feature type="transmembrane region" description="Helical" evidence="8">
    <location>
        <begin position="488"/>
        <end position="510"/>
    </location>
</feature>
<feature type="transmembrane region" description="Helical" evidence="8">
    <location>
        <begin position="114"/>
        <end position="134"/>
    </location>
</feature>
<dbReference type="EMBL" id="CAFBLT010000001">
    <property type="protein sequence ID" value="CAB4870452.1"/>
    <property type="molecule type" value="Genomic_DNA"/>
</dbReference>
<evidence type="ECO:0000256" key="2">
    <source>
        <dbReference type="ARBA" id="ARBA00022676"/>
    </source>
</evidence>
<evidence type="ECO:0000256" key="5">
    <source>
        <dbReference type="ARBA" id="ARBA00022989"/>
    </source>
</evidence>
<feature type="transmembrane region" description="Helical" evidence="8">
    <location>
        <begin position="418"/>
        <end position="438"/>
    </location>
</feature>
<keyword evidence="4 8" id="KW-0812">Transmembrane</keyword>
<evidence type="ECO:0000256" key="4">
    <source>
        <dbReference type="ARBA" id="ARBA00022692"/>
    </source>
</evidence>
<keyword evidence="2" id="KW-0328">Glycosyltransferase</keyword>
<evidence type="ECO:0000256" key="6">
    <source>
        <dbReference type="ARBA" id="ARBA00023136"/>
    </source>
</evidence>
<evidence type="ECO:0000313" key="10">
    <source>
        <dbReference type="EMBL" id="CAB4870452.1"/>
    </source>
</evidence>
<keyword evidence="5 8" id="KW-1133">Transmembrane helix</keyword>
<accession>A0A6J6Z3Q2</accession>
<gene>
    <name evidence="9" type="ORF">UFOPK3164_00013</name>
    <name evidence="10" type="ORF">UFOPK3427_00759</name>
    <name evidence="11" type="ORF">UFOPK4112_01709</name>
</gene>
<evidence type="ECO:0000313" key="9">
    <source>
        <dbReference type="EMBL" id="CAB4815375.1"/>
    </source>
</evidence>
<feature type="region of interest" description="Disordered" evidence="7">
    <location>
        <begin position="1"/>
        <end position="20"/>
    </location>
</feature>
<dbReference type="NCBIfam" id="NF038066">
    <property type="entry name" value="MptB"/>
    <property type="match status" value="1"/>
</dbReference>
<feature type="transmembrane region" description="Helical" evidence="8">
    <location>
        <begin position="311"/>
        <end position="338"/>
    </location>
</feature>
<feature type="transmembrane region" description="Helical" evidence="8">
    <location>
        <begin position="450"/>
        <end position="476"/>
    </location>
</feature>
<evidence type="ECO:0000313" key="11">
    <source>
        <dbReference type="EMBL" id="CAB5031528.1"/>
    </source>
</evidence>
<keyword evidence="3" id="KW-0808">Transferase</keyword>
<dbReference type="AlphaFoldDB" id="A0A6J6Z3Q2"/>
<reference evidence="9" key="1">
    <citation type="submission" date="2020-05" db="EMBL/GenBank/DDBJ databases">
        <authorList>
            <person name="Chiriac C."/>
            <person name="Salcher M."/>
            <person name="Ghai R."/>
            <person name="Kavagutti S V."/>
        </authorList>
    </citation>
    <scope>NUCLEOTIDE SEQUENCE</scope>
</reference>
<feature type="transmembrane region" description="Helical" evidence="8">
    <location>
        <begin position="146"/>
        <end position="169"/>
    </location>
</feature>
<feature type="transmembrane region" description="Helical" evidence="8">
    <location>
        <begin position="236"/>
        <end position="258"/>
    </location>
</feature>
<dbReference type="Pfam" id="PF26314">
    <property type="entry name" value="MptA_B_family"/>
    <property type="match status" value="1"/>
</dbReference>
<comment type="subcellular location">
    <subcellularLocation>
        <location evidence="1">Membrane</location>
        <topology evidence="1">Multi-pass membrane protein</topology>
    </subcellularLocation>
</comment>
<evidence type="ECO:0000256" key="3">
    <source>
        <dbReference type="ARBA" id="ARBA00022679"/>
    </source>
</evidence>
<dbReference type="EMBL" id="CAFBPM010000025">
    <property type="protein sequence ID" value="CAB5031528.1"/>
    <property type="molecule type" value="Genomic_DNA"/>
</dbReference>
<proteinExistence type="predicted"/>
<name>A0A6J6Z3Q2_9ZZZZ</name>
<feature type="transmembrane region" description="Helical" evidence="8">
    <location>
        <begin position="359"/>
        <end position="379"/>
    </location>
</feature>
<evidence type="ECO:0000256" key="1">
    <source>
        <dbReference type="ARBA" id="ARBA00004141"/>
    </source>
</evidence>
<keyword evidence="6 8" id="KW-0472">Membrane</keyword>
<evidence type="ECO:0000256" key="8">
    <source>
        <dbReference type="SAM" id="Phobius"/>
    </source>
</evidence>
<feature type="transmembrane region" description="Helical" evidence="8">
    <location>
        <begin position="391"/>
        <end position="411"/>
    </location>
</feature>
<evidence type="ECO:0000256" key="7">
    <source>
        <dbReference type="SAM" id="MobiDB-lite"/>
    </source>
</evidence>
<dbReference type="EMBL" id="CAFABE010000001">
    <property type="protein sequence ID" value="CAB4815375.1"/>
    <property type="molecule type" value="Genomic_DNA"/>
</dbReference>
<feature type="transmembrane region" description="Helical" evidence="8">
    <location>
        <begin position="516"/>
        <end position="534"/>
    </location>
</feature>
<dbReference type="InterPro" id="IPR049829">
    <property type="entry name" value="MptA/B-like"/>
</dbReference>
<feature type="transmembrane region" description="Helical" evidence="8">
    <location>
        <begin position="270"/>
        <end position="291"/>
    </location>
</feature>
<protein>
    <submittedName>
        <fullName evidence="9">Unannotated protein</fullName>
    </submittedName>
</protein>
<organism evidence="9">
    <name type="scientific">freshwater metagenome</name>
    <dbReference type="NCBI Taxonomy" id="449393"/>
    <lineage>
        <taxon>unclassified sequences</taxon>
        <taxon>metagenomes</taxon>
        <taxon>ecological metagenomes</taxon>
    </lineage>
</organism>
<feature type="transmembrane region" description="Helical" evidence="8">
    <location>
        <begin position="61"/>
        <end position="82"/>
    </location>
</feature>
<feature type="compositionally biased region" description="Polar residues" evidence="7">
    <location>
        <begin position="1"/>
        <end position="11"/>
    </location>
</feature>